<dbReference type="GO" id="GO:0051764">
    <property type="term" value="P:actin crosslink formation"/>
    <property type="evidence" value="ECO:0007669"/>
    <property type="project" value="TreeGrafter"/>
</dbReference>
<dbReference type="EMBL" id="CACTIH010007523">
    <property type="protein sequence ID" value="CAA3015074.1"/>
    <property type="molecule type" value="Genomic_DNA"/>
</dbReference>
<keyword evidence="4" id="KW-1185">Reference proteome</keyword>
<reference evidence="3 4" key="1">
    <citation type="submission" date="2019-12" db="EMBL/GenBank/DDBJ databases">
        <authorList>
            <person name="Alioto T."/>
            <person name="Alioto T."/>
            <person name="Gomez Garrido J."/>
        </authorList>
    </citation>
    <scope>NUCLEOTIDE SEQUENCE [LARGE SCALE GENOMIC DNA]</scope>
</reference>
<dbReference type="GO" id="GO:0051015">
    <property type="term" value="F:actin filament binding"/>
    <property type="evidence" value="ECO:0007669"/>
    <property type="project" value="TreeGrafter"/>
</dbReference>
<evidence type="ECO:0000313" key="3">
    <source>
        <dbReference type="EMBL" id="CAA3015074.1"/>
    </source>
</evidence>
<organism evidence="3 4">
    <name type="scientific">Olea europaea subsp. europaea</name>
    <dbReference type="NCBI Taxonomy" id="158383"/>
    <lineage>
        <taxon>Eukaryota</taxon>
        <taxon>Viridiplantae</taxon>
        <taxon>Streptophyta</taxon>
        <taxon>Embryophyta</taxon>
        <taxon>Tracheophyta</taxon>
        <taxon>Spermatophyta</taxon>
        <taxon>Magnoliopsida</taxon>
        <taxon>eudicotyledons</taxon>
        <taxon>Gunneridae</taxon>
        <taxon>Pentapetalae</taxon>
        <taxon>asterids</taxon>
        <taxon>lamiids</taxon>
        <taxon>Lamiales</taxon>
        <taxon>Oleaceae</taxon>
        <taxon>Oleeae</taxon>
        <taxon>Olea</taxon>
    </lineage>
</organism>
<dbReference type="GO" id="GO:0005884">
    <property type="term" value="C:actin filament"/>
    <property type="evidence" value="ECO:0007669"/>
    <property type="project" value="TreeGrafter"/>
</dbReference>
<dbReference type="PROSITE" id="PS50021">
    <property type="entry name" value="CH"/>
    <property type="match status" value="1"/>
</dbReference>
<sequence>MGRRAVAAVTADSSPSSGESSFRELDDVFLQTQTRIWLGEVLNTRLDEDLYISDLLQDGELLFEISKVIWNLMLAKCVELRHFKHKHGPFGSKKSIGRYRPYSNVDLFLKMCKILGLNGIDLFSPSDVVEKRDIRKVCICIRALSRKARAKQLSVPDFDVVMYTVAMPTDMVGGIRRSLESAQCSLSSSSSYSSHKGSTTKLKQKNLYALSDRNDDCLSEESDEAESRYMEEQSFSSSATKFDATGELHPDLESSPPGAYPEVGRYVERPNVLNSDIKCPYMEEFEHGPHALACSFKPKKLLSSEIFGNDRLLDMRPSNCTKNDKVDISDINFALENDDSVVGDSSSISGDGRNYISDYLAFSDLIVHTTDGSSPLFFDGENNLFDFFLNVDSQELTSEKRCAQNGLQRKYSDDEDMEVSSTTSMSSVLGRLLNMEFADQFDADDSSTTNVYVDDSSSTNVNIDNSPTTNYSSGSMDIEADKKGGKSFVLYETQNMDKFGNPPRTSASNSPEPEFIHKNLGVSTEYLSSSQHNCQLSSHDDDTCYASENRNQDKKEHSMEVLAENTSDGNKNTSPELPPVKHGRKQLLKTVFKGTALVGVLFFLLHIRSRGDNAKETKPFDQTQKFSSSKFSSTKQRKEGRMSGIYPADKLKFGN</sequence>
<dbReference type="Gramene" id="OE9A071295T2">
    <property type="protein sequence ID" value="OE9A071295C2"/>
    <property type="gene ID" value="OE9A071295"/>
</dbReference>
<feature type="compositionally biased region" description="Polar residues" evidence="1">
    <location>
        <begin position="456"/>
        <end position="475"/>
    </location>
</feature>
<proteinExistence type="predicted"/>
<dbReference type="AlphaFoldDB" id="A0A8S0U8V8"/>
<dbReference type="Gene3D" id="1.10.418.10">
    <property type="entry name" value="Calponin-like domain"/>
    <property type="match status" value="1"/>
</dbReference>
<dbReference type="InterPro" id="IPR036872">
    <property type="entry name" value="CH_dom_sf"/>
</dbReference>
<dbReference type="SUPFAM" id="SSF47576">
    <property type="entry name" value="Calponin-homology domain, CH-domain"/>
    <property type="match status" value="1"/>
</dbReference>
<feature type="region of interest" description="Disordered" evidence="1">
    <location>
        <begin position="456"/>
        <end position="477"/>
    </location>
</feature>
<feature type="compositionally biased region" description="Low complexity" evidence="1">
    <location>
        <begin position="622"/>
        <end position="634"/>
    </location>
</feature>
<feature type="region of interest" description="Disordered" evidence="1">
    <location>
        <begin position="537"/>
        <end position="581"/>
    </location>
</feature>
<feature type="compositionally biased region" description="Basic and acidic residues" evidence="1">
    <location>
        <begin position="550"/>
        <end position="559"/>
    </location>
</feature>
<feature type="domain" description="Calponin-homology (CH)" evidence="2">
    <location>
        <begin position="28"/>
        <end position="149"/>
    </location>
</feature>
<gene>
    <name evidence="3" type="ORF">OLEA9_A071295</name>
</gene>
<accession>A0A8S0U8V8</accession>
<evidence type="ECO:0000256" key="1">
    <source>
        <dbReference type="SAM" id="MobiDB-lite"/>
    </source>
</evidence>
<evidence type="ECO:0000313" key="4">
    <source>
        <dbReference type="Proteomes" id="UP000594638"/>
    </source>
</evidence>
<dbReference type="GO" id="GO:0008093">
    <property type="term" value="F:cytoskeletal anchor activity"/>
    <property type="evidence" value="ECO:0007669"/>
    <property type="project" value="TreeGrafter"/>
</dbReference>
<dbReference type="CDD" id="cd00014">
    <property type="entry name" value="CH_SF"/>
    <property type="match status" value="1"/>
</dbReference>
<feature type="region of interest" description="Disordered" evidence="1">
    <location>
        <begin position="1"/>
        <end position="21"/>
    </location>
</feature>
<name>A0A8S0U8V8_OLEEU</name>
<dbReference type="Proteomes" id="UP000594638">
    <property type="component" value="Unassembled WGS sequence"/>
</dbReference>
<comment type="caution">
    <text evidence="3">The sequence shown here is derived from an EMBL/GenBank/DDBJ whole genome shotgun (WGS) entry which is preliminary data.</text>
</comment>
<protein>
    <submittedName>
        <fullName evidence="3">Protein OPAQUE10-like</fullName>
    </submittedName>
</protein>
<evidence type="ECO:0000259" key="2">
    <source>
        <dbReference type="PROSITE" id="PS50021"/>
    </source>
</evidence>
<dbReference type="PANTHER" id="PTHR46756:SF18">
    <property type="entry name" value="GAS2-LIKE PROTEIN PICKLED EGGS"/>
    <property type="match status" value="1"/>
</dbReference>
<dbReference type="InterPro" id="IPR001715">
    <property type="entry name" value="CH_dom"/>
</dbReference>
<feature type="region of interest" description="Disordered" evidence="1">
    <location>
        <begin position="614"/>
        <end position="655"/>
    </location>
</feature>
<dbReference type="OrthoDB" id="21595at2759"/>
<dbReference type="PANTHER" id="PTHR46756">
    <property type="entry name" value="TRANSGELIN"/>
    <property type="match status" value="1"/>
</dbReference>
<feature type="compositionally biased region" description="Polar residues" evidence="1">
    <location>
        <begin position="564"/>
        <end position="575"/>
    </location>
</feature>